<gene>
    <name evidence="1" type="ORF">Daus18300_000312</name>
</gene>
<proteinExistence type="predicted"/>
<dbReference type="Proteomes" id="UP001583177">
    <property type="component" value="Unassembled WGS sequence"/>
</dbReference>
<accession>A0ABR3Y4Q9</accession>
<comment type="caution">
    <text evidence="1">The sequence shown here is derived from an EMBL/GenBank/DDBJ whole genome shotgun (WGS) entry which is preliminary data.</text>
</comment>
<dbReference type="EMBL" id="JAWRVE010000002">
    <property type="protein sequence ID" value="KAL1883254.1"/>
    <property type="molecule type" value="Genomic_DNA"/>
</dbReference>
<keyword evidence="2" id="KW-1185">Reference proteome</keyword>
<name>A0ABR3Y4Q9_9PEZI</name>
<organism evidence="1 2">
    <name type="scientific">Diaporthe australafricana</name>
    <dbReference type="NCBI Taxonomy" id="127596"/>
    <lineage>
        <taxon>Eukaryota</taxon>
        <taxon>Fungi</taxon>
        <taxon>Dikarya</taxon>
        <taxon>Ascomycota</taxon>
        <taxon>Pezizomycotina</taxon>
        <taxon>Sordariomycetes</taxon>
        <taxon>Sordariomycetidae</taxon>
        <taxon>Diaporthales</taxon>
        <taxon>Diaporthaceae</taxon>
        <taxon>Diaporthe</taxon>
    </lineage>
</organism>
<sequence length="439" mass="48866">MRVKCSLVSMLIKPHDIPVKDISDDPLLLALLAAPSRYGRFPDPNPVQAWSPPKDPDKLYLPYLPGLDLQIHRHVPPASLVDSQEKNALQPRPLLTEEDLKSVRQSQAVFANPPLETDPPASSETAQLMITASIAIGARRGAQVVGCTIYPQADGEASVPFQAAAKIYDPLYYKFSNDSHPEDNTYEADKEYSTEAGAYEHLSRAGQTGGFAPEYYGSWTFRLPITIDGKAQTRPVRLILMERLHGTTIINTRINHPETGLNAFHYPEEYRLEVLARAMEGDVRLMQTGIANKFGAFNIMLVSKESDPSAQELETVGGLVLPRIVLLDYSNAKMTTNTPPEQVFTRPSLPENPLSIFFNFGLFIRFWGWTPSEWNRTSEDAWLLERFNGEEERQRYLPIDDDTARELSLDGHAAVEEGHGGPEASLASSNIIVPQRPGT</sequence>
<protein>
    <submittedName>
        <fullName evidence="1">Uncharacterized protein</fullName>
    </submittedName>
</protein>
<evidence type="ECO:0000313" key="1">
    <source>
        <dbReference type="EMBL" id="KAL1883254.1"/>
    </source>
</evidence>
<reference evidence="1 2" key="1">
    <citation type="journal article" date="2024" name="IMA Fungus">
        <title>IMA Genome - F19 : A genome assembly and annotation guide to empower mycologists, including annotated draft genome sequences of Ceratocystis pirilliformis, Diaporthe australafricana, Fusarium ophioides, Paecilomyces lecythidis, and Sporothrix stenoceras.</title>
        <authorList>
            <person name="Aylward J."/>
            <person name="Wilson A.M."/>
            <person name="Visagie C.M."/>
            <person name="Spraker J."/>
            <person name="Barnes I."/>
            <person name="Buitendag C."/>
            <person name="Ceriani C."/>
            <person name="Del Mar Angel L."/>
            <person name="du Plessis D."/>
            <person name="Fuchs T."/>
            <person name="Gasser K."/>
            <person name="Kramer D."/>
            <person name="Li W."/>
            <person name="Munsamy K."/>
            <person name="Piso A."/>
            <person name="Price J.L."/>
            <person name="Sonnekus B."/>
            <person name="Thomas C."/>
            <person name="van der Nest A."/>
            <person name="van Dijk A."/>
            <person name="van Heerden A."/>
            <person name="van Vuuren N."/>
            <person name="Yilmaz N."/>
            <person name="Duong T.A."/>
            <person name="van der Merwe N.A."/>
            <person name="Wingfield M.J."/>
            <person name="Wingfield B.D."/>
        </authorList>
    </citation>
    <scope>NUCLEOTIDE SEQUENCE [LARGE SCALE GENOMIC DNA]</scope>
    <source>
        <strain evidence="1 2">CMW 18300</strain>
    </source>
</reference>
<evidence type="ECO:0000313" key="2">
    <source>
        <dbReference type="Proteomes" id="UP001583177"/>
    </source>
</evidence>